<feature type="region of interest" description="Disordered" evidence="10">
    <location>
        <begin position="83"/>
        <end position="113"/>
    </location>
</feature>
<dbReference type="EMBL" id="CAXLJM020000083">
    <property type="protein sequence ID" value="CAL8130594.1"/>
    <property type="molecule type" value="Genomic_DNA"/>
</dbReference>
<evidence type="ECO:0000313" key="13">
    <source>
        <dbReference type="Proteomes" id="UP001642540"/>
    </source>
</evidence>
<dbReference type="InterPro" id="IPR023210">
    <property type="entry name" value="NADP_OxRdtase_dom"/>
</dbReference>
<keyword evidence="5" id="KW-0633">Potassium transport</keyword>
<evidence type="ECO:0000313" key="12">
    <source>
        <dbReference type="EMBL" id="CAL8130594.1"/>
    </source>
</evidence>
<gene>
    <name evidence="12" type="ORF">ODALV1_LOCUS23799</name>
</gene>
<dbReference type="Proteomes" id="UP001642540">
    <property type="component" value="Unassembled WGS sequence"/>
</dbReference>
<accession>A0ABP1RM91</accession>
<evidence type="ECO:0000256" key="4">
    <source>
        <dbReference type="ARBA" id="ARBA00022490"/>
    </source>
</evidence>
<evidence type="ECO:0000256" key="7">
    <source>
        <dbReference type="ARBA" id="ARBA00022958"/>
    </source>
</evidence>
<keyword evidence="4" id="KW-0963">Cytoplasm</keyword>
<evidence type="ECO:0000256" key="6">
    <source>
        <dbReference type="ARBA" id="ARBA00022857"/>
    </source>
</evidence>
<keyword evidence="9" id="KW-0406">Ion transport</keyword>
<organism evidence="12 13">
    <name type="scientific">Orchesella dallaii</name>
    <dbReference type="NCBI Taxonomy" id="48710"/>
    <lineage>
        <taxon>Eukaryota</taxon>
        <taxon>Metazoa</taxon>
        <taxon>Ecdysozoa</taxon>
        <taxon>Arthropoda</taxon>
        <taxon>Hexapoda</taxon>
        <taxon>Collembola</taxon>
        <taxon>Entomobryomorpha</taxon>
        <taxon>Entomobryoidea</taxon>
        <taxon>Orchesellidae</taxon>
        <taxon>Orchesellinae</taxon>
        <taxon>Orchesella</taxon>
    </lineage>
</organism>
<feature type="domain" description="NADP-dependent oxidoreductase" evidence="11">
    <location>
        <begin position="129"/>
        <end position="437"/>
    </location>
</feature>
<reference evidence="12 13" key="1">
    <citation type="submission" date="2024-08" db="EMBL/GenBank/DDBJ databases">
        <authorList>
            <person name="Cucini C."/>
            <person name="Frati F."/>
        </authorList>
    </citation>
    <scope>NUCLEOTIDE SEQUENCE [LARGE SCALE GENOMIC DNA]</scope>
</reference>
<keyword evidence="13" id="KW-1185">Reference proteome</keyword>
<sequence length="455" mass="51234">MSSPTIWDSILDKALNRDLAQNDDNAPDAVRPVIEVNAPTKDKVLTEDKAQNKDKPLNKNKAIQAPLACNEEGFDEMEQLFLPDSNRSMGPMTNGTTPQQSPLPPGGRNPTPGLRYRNLGKSGLRVSSIGLATWMLTQDSNADSAEKVITLAYESGINVFDLSEAYSGQTAEEELGKILQKKAWKRTSYNVITKIYWTSKCEERGLSRKYIIECVKASLQRLQLEYIDVVIIHRVDSSCPMEEIVRAMTQVIHTGLAMYWGTSKWTPVEIMEAYSNCRQFNCITPIAEQAEYHFFCRDKPELYMQELYNKIGVGLMTWAPLTMSFYKALGKNPEESLALALRSSMKSWNKERSMSTEEAQAQKSLQQQKISREIAALAEKNGCTLAQLVIAWCLKNDPVHCMLVGPTTIQELTSYLQALQLIPKLTTNVMNELEKILDNRPVRPPMISTLALNQR</sequence>
<dbReference type="Gene3D" id="3.20.20.100">
    <property type="entry name" value="NADP-dependent oxidoreductase domain"/>
    <property type="match status" value="1"/>
</dbReference>
<evidence type="ECO:0000256" key="2">
    <source>
        <dbReference type="ARBA" id="ARBA00006515"/>
    </source>
</evidence>
<dbReference type="PRINTS" id="PR01577">
    <property type="entry name" value="KCNABCHANNEL"/>
</dbReference>
<dbReference type="InterPro" id="IPR005399">
    <property type="entry name" value="K_chnl_volt-dep_bsu_KCNAB-rel"/>
</dbReference>
<keyword evidence="6" id="KW-0521">NADP</keyword>
<dbReference type="PANTHER" id="PTHR43150">
    <property type="entry name" value="HYPERKINETIC, ISOFORM M"/>
    <property type="match status" value="1"/>
</dbReference>
<evidence type="ECO:0000256" key="8">
    <source>
        <dbReference type="ARBA" id="ARBA00023002"/>
    </source>
</evidence>
<evidence type="ECO:0000256" key="3">
    <source>
        <dbReference type="ARBA" id="ARBA00022448"/>
    </source>
</evidence>
<dbReference type="SUPFAM" id="SSF51430">
    <property type="entry name" value="NAD(P)-linked oxidoreductase"/>
    <property type="match status" value="1"/>
</dbReference>
<evidence type="ECO:0000256" key="9">
    <source>
        <dbReference type="ARBA" id="ARBA00023065"/>
    </source>
</evidence>
<evidence type="ECO:0000256" key="1">
    <source>
        <dbReference type="ARBA" id="ARBA00004496"/>
    </source>
</evidence>
<keyword evidence="7" id="KW-0630">Potassium</keyword>
<dbReference type="NCBIfam" id="TIGR01293">
    <property type="entry name" value="Kv_beta"/>
    <property type="match status" value="1"/>
</dbReference>
<evidence type="ECO:0000259" key="11">
    <source>
        <dbReference type="Pfam" id="PF00248"/>
    </source>
</evidence>
<dbReference type="InterPro" id="IPR036812">
    <property type="entry name" value="NAD(P)_OxRdtase_dom_sf"/>
</dbReference>
<comment type="caution">
    <text evidence="12">The sequence shown here is derived from an EMBL/GenBank/DDBJ whole genome shotgun (WGS) entry which is preliminary data.</text>
</comment>
<comment type="subcellular location">
    <subcellularLocation>
        <location evidence="1">Cytoplasm</location>
    </subcellularLocation>
</comment>
<comment type="similarity">
    <text evidence="2">Belongs to the shaker potassium channel beta subunit family.</text>
</comment>
<evidence type="ECO:0000256" key="10">
    <source>
        <dbReference type="SAM" id="MobiDB-lite"/>
    </source>
</evidence>
<dbReference type="InterPro" id="IPR005983">
    <property type="entry name" value="K_chnl_volt-dep_bsu_KCNAB"/>
</dbReference>
<feature type="region of interest" description="Disordered" evidence="10">
    <location>
        <begin position="21"/>
        <end position="59"/>
    </location>
</feature>
<feature type="compositionally biased region" description="Polar residues" evidence="10">
    <location>
        <begin position="85"/>
        <end position="100"/>
    </location>
</feature>
<feature type="compositionally biased region" description="Basic and acidic residues" evidence="10">
    <location>
        <begin position="40"/>
        <end position="57"/>
    </location>
</feature>
<dbReference type="Pfam" id="PF00248">
    <property type="entry name" value="Aldo_ket_red"/>
    <property type="match status" value="1"/>
</dbReference>
<keyword evidence="8" id="KW-0560">Oxidoreductase</keyword>
<protein>
    <recommendedName>
        <fullName evidence="11">NADP-dependent oxidoreductase domain-containing protein</fullName>
    </recommendedName>
</protein>
<proteinExistence type="inferred from homology"/>
<evidence type="ECO:0000256" key="5">
    <source>
        <dbReference type="ARBA" id="ARBA00022538"/>
    </source>
</evidence>
<name>A0ABP1RM91_9HEXA</name>
<dbReference type="PANTHER" id="PTHR43150:SF2">
    <property type="entry name" value="HYPERKINETIC, ISOFORM M"/>
    <property type="match status" value="1"/>
</dbReference>
<keyword evidence="3" id="KW-0813">Transport</keyword>